<feature type="transmembrane region" description="Helical" evidence="1">
    <location>
        <begin position="73"/>
        <end position="94"/>
    </location>
</feature>
<dbReference type="EMBL" id="CAEZZS010000001">
    <property type="protein sequence ID" value="CAB4766211.1"/>
    <property type="molecule type" value="Genomic_DNA"/>
</dbReference>
<evidence type="ECO:0000313" key="4">
    <source>
        <dbReference type="EMBL" id="CAB4709875.1"/>
    </source>
</evidence>
<evidence type="ECO:0000313" key="5">
    <source>
        <dbReference type="EMBL" id="CAB4766211.1"/>
    </source>
</evidence>
<keyword evidence="1" id="KW-0472">Membrane</keyword>
<dbReference type="EMBL" id="CAEZUJ010000006">
    <property type="protein sequence ID" value="CAB4592415.1"/>
    <property type="molecule type" value="Genomic_DNA"/>
</dbReference>
<dbReference type="EMBL" id="CAEZYJ010000001">
    <property type="protein sequence ID" value="CAB4709875.1"/>
    <property type="molecule type" value="Genomic_DNA"/>
</dbReference>
<proteinExistence type="predicted"/>
<keyword evidence="1" id="KW-1133">Transmembrane helix</keyword>
<feature type="transmembrane region" description="Helical" evidence="1">
    <location>
        <begin position="6"/>
        <end position="23"/>
    </location>
</feature>
<name>A0A6J6V229_9ZZZZ</name>
<evidence type="ECO:0000313" key="6">
    <source>
        <dbReference type="EMBL" id="CAB4855528.1"/>
    </source>
</evidence>
<evidence type="ECO:0000256" key="1">
    <source>
        <dbReference type="SAM" id="Phobius"/>
    </source>
</evidence>
<dbReference type="EMBL" id="CAEZXH010000001">
    <property type="protein sequence ID" value="CAB4673897.1"/>
    <property type="molecule type" value="Genomic_DNA"/>
</dbReference>
<gene>
    <name evidence="2" type="ORF">UFOPK1811_00250</name>
    <name evidence="3" type="ORF">UFOPK2360_00028</name>
    <name evidence="4" type="ORF">UFOPK2659_00029</name>
    <name evidence="5" type="ORF">UFOPK2922_00028</name>
    <name evidence="6" type="ORF">UFOPK3306_00071</name>
    <name evidence="7" type="ORF">UFOPK4209_00392</name>
</gene>
<dbReference type="AlphaFoldDB" id="A0A6J6V229"/>
<evidence type="ECO:0000313" key="7">
    <source>
        <dbReference type="EMBL" id="CAB5036118.1"/>
    </source>
</evidence>
<protein>
    <submittedName>
        <fullName evidence="5">Unannotated protein</fullName>
    </submittedName>
</protein>
<sequence>MSSGLIYFAVVAMWVAYFLPRWLRTHDEISDNRSLERYQSAMSLVSLGTSHENLPSRTEVAENKIRQMRQRQLILIGLAAIFLIVFISTLFGGVPFRTNALPLSLILIYVIHVRRQKIVEEVATRRRLAAARATSGVRANFSDVLYRSNESTTEHWIPLRPSTTVTVIPNTTWQPLDVPLPTYVTAPKATSRPMKEVATKVEVAIGPDEIFDQVAVEEADLRAAN</sequence>
<evidence type="ECO:0000313" key="2">
    <source>
        <dbReference type="EMBL" id="CAB4592415.1"/>
    </source>
</evidence>
<dbReference type="EMBL" id="CAFBPY010000042">
    <property type="protein sequence ID" value="CAB5036118.1"/>
    <property type="molecule type" value="Genomic_DNA"/>
</dbReference>
<reference evidence="5" key="1">
    <citation type="submission" date="2020-05" db="EMBL/GenBank/DDBJ databases">
        <authorList>
            <person name="Chiriac C."/>
            <person name="Salcher M."/>
            <person name="Ghai R."/>
            <person name="Kavagutti S V."/>
        </authorList>
    </citation>
    <scope>NUCLEOTIDE SEQUENCE</scope>
</reference>
<accession>A0A6J6V229</accession>
<keyword evidence="1" id="KW-0812">Transmembrane</keyword>
<dbReference type="EMBL" id="CAFBLI010000002">
    <property type="protein sequence ID" value="CAB4855528.1"/>
    <property type="molecule type" value="Genomic_DNA"/>
</dbReference>
<organism evidence="5">
    <name type="scientific">freshwater metagenome</name>
    <dbReference type="NCBI Taxonomy" id="449393"/>
    <lineage>
        <taxon>unclassified sequences</taxon>
        <taxon>metagenomes</taxon>
        <taxon>ecological metagenomes</taxon>
    </lineage>
</organism>
<evidence type="ECO:0000313" key="3">
    <source>
        <dbReference type="EMBL" id="CAB4673897.1"/>
    </source>
</evidence>